<feature type="domain" description="Glycosyl transferase family 1" evidence="2">
    <location>
        <begin position="232"/>
        <end position="382"/>
    </location>
</feature>
<dbReference type="SUPFAM" id="SSF53756">
    <property type="entry name" value="UDP-Glycosyltransferase/glycogen phosphorylase"/>
    <property type="match status" value="1"/>
</dbReference>
<protein>
    <submittedName>
        <fullName evidence="4">Glycosyltransferase</fullName>
    </submittedName>
</protein>
<dbReference type="PANTHER" id="PTHR46401">
    <property type="entry name" value="GLYCOSYLTRANSFERASE WBBK-RELATED"/>
    <property type="match status" value="1"/>
</dbReference>
<dbReference type="EMBL" id="QZDT01000001">
    <property type="protein sequence ID" value="NBJ91336.1"/>
    <property type="molecule type" value="Genomic_DNA"/>
</dbReference>
<evidence type="ECO:0000259" key="2">
    <source>
        <dbReference type="Pfam" id="PF00534"/>
    </source>
</evidence>
<dbReference type="PANTHER" id="PTHR46401:SF2">
    <property type="entry name" value="GLYCOSYLTRANSFERASE WBBK-RELATED"/>
    <property type="match status" value="1"/>
</dbReference>
<reference evidence="4" key="1">
    <citation type="submission" date="2018-09" db="EMBL/GenBank/DDBJ databases">
        <title>Murine metabolic-syndrome-specific gut microbial biobank.</title>
        <authorList>
            <person name="Liu C."/>
        </authorList>
    </citation>
    <scope>NUCLEOTIDE SEQUENCE</scope>
    <source>
        <strain evidence="4">D42-62</strain>
    </source>
</reference>
<dbReference type="InterPro" id="IPR001296">
    <property type="entry name" value="Glyco_trans_1"/>
</dbReference>
<evidence type="ECO:0000313" key="5">
    <source>
        <dbReference type="Proteomes" id="UP001154420"/>
    </source>
</evidence>
<dbReference type="Proteomes" id="UP001154420">
    <property type="component" value="Unassembled WGS sequence"/>
</dbReference>
<organism evidence="4 5">
    <name type="scientific">Parablautia muri</name>
    <dbReference type="NCBI Taxonomy" id="2320879"/>
    <lineage>
        <taxon>Bacteria</taxon>
        <taxon>Bacillati</taxon>
        <taxon>Bacillota</taxon>
        <taxon>Clostridia</taxon>
        <taxon>Lachnospirales</taxon>
        <taxon>Lachnospiraceae</taxon>
        <taxon>Parablautia</taxon>
    </lineage>
</organism>
<dbReference type="AlphaFoldDB" id="A0A9X5BC92"/>
<sequence length="407" mass="47034">MKKKLVQINTVCNTSTGQIMHDIQVAAENRGYGTISFVGRRKVYTDVKCEKFGNAVSFWMHVILNTLFDRQGFGSYFVTKRLLKRLREEKPDIIHLHNLHGYYLNLPLLFQYLKDEFQGEVYWTFHDCWPFTGHCPYFVAAACEKWRRGCCHCPQKNLYPISYFWDGSKRNYNQKKKMFTAIRHLTILAPSEWMAGLIRASFFHDKRIEVVHNGIDLKVFRPCREESEMNQILEKHNISADKKILLGVASVWDKRKGLDTLEELAKHISDAYVIVVVGVNKKQLKKLPEKMRGIERTENKEELRILYSAAEIFLNPSLEESFSLVTVEAMACGTPAIVLGTSAVRELVNERCGIVLEKNEIGEYLKAIKKIEDMDLDVEMVAEEAGKYSKDRMVGEVLRVYGSRTDK</sequence>
<dbReference type="GO" id="GO:0009103">
    <property type="term" value="P:lipopolysaccharide biosynthetic process"/>
    <property type="evidence" value="ECO:0007669"/>
    <property type="project" value="TreeGrafter"/>
</dbReference>
<evidence type="ECO:0000256" key="1">
    <source>
        <dbReference type="ARBA" id="ARBA00022679"/>
    </source>
</evidence>
<dbReference type="InterPro" id="IPR028098">
    <property type="entry name" value="Glyco_trans_4-like_N"/>
</dbReference>
<keyword evidence="1" id="KW-0808">Transferase</keyword>
<keyword evidence="5" id="KW-1185">Reference proteome</keyword>
<dbReference type="Gene3D" id="3.40.50.2000">
    <property type="entry name" value="Glycogen Phosphorylase B"/>
    <property type="match status" value="2"/>
</dbReference>
<dbReference type="OrthoDB" id="9768685at2"/>
<comment type="caution">
    <text evidence="4">The sequence shown here is derived from an EMBL/GenBank/DDBJ whole genome shotgun (WGS) entry which is preliminary data.</text>
</comment>
<evidence type="ECO:0000313" key="4">
    <source>
        <dbReference type="EMBL" id="NBJ91336.1"/>
    </source>
</evidence>
<evidence type="ECO:0000259" key="3">
    <source>
        <dbReference type="Pfam" id="PF13439"/>
    </source>
</evidence>
<dbReference type="RefSeq" id="WP_160558408.1">
    <property type="nucleotide sequence ID" value="NZ_QZDT01000001.1"/>
</dbReference>
<gene>
    <name evidence="4" type="ORF">D5281_01730</name>
</gene>
<name>A0A9X5BC92_9FIRM</name>
<dbReference type="Pfam" id="PF13439">
    <property type="entry name" value="Glyco_transf_4"/>
    <property type="match status" value="1"/>
</dbReference>
<dbReference type="Pfam" id="PF00534">
    <property type="entry name" value="Glycos_transf_1"/>
    <property type="match status" value="1"/>
</dbReference>
<dbReference type="GO" id="GO:0016757">
    <property type="term" value="F:glycosyltransferase activity"/>
    <property type="evidence" value="ECO:0007669"/>
    <property type="project" value="InterPro"/>
</dbReference>
<feature type="domain" description="Glycosyltransferase subfamily 4-like N-terminal" evidence="3">
    <location>
        <begin position="68"/>
        <end position="218"/>
    </location>
</feature>
<proteinExistence type="predicted"/>
<accession>A0A9X5BC92</accession>